<feature type="domain" description="HNH nuclease" evidence="2">
    <location>
        <begin position="411"/>
        <end position="465"/>
    </location>
</feature>
<dbReference type="GO" id="GO:0008270">
    <property type="term" value="F:zinc ion binding"/>
    <property type="evidence" value="ECO:0007669"/>
    <property type="project" value="InterPro"/>
</dbReference>
<evidence type="ECO:0000313" key="3">
    <source>
        <dbReference type="EMBL" id="CAB4728265.1"/>
    </source>
</evidence>
<dbReference type="GO" id="GO:0003676">
    <property type="term" value="F:nucleic acid binding"/>
    <property type="evidence" value="ECO:0007669"/>
    <property type="project" value="InterPro"/>
</dbReference>
<dbReference type="SMART" id="SM00507">
    <property type="entry name" value="HNHc"/>
    <property type="match status" value="1"/>
</dbReference>
<dbReference type="AlphaFoldDB" id="A0A6J6S0P6"/>
<evidence type="ECO:0000259" key="2">
    <source>
        <dbReference type="SMART" id="SM00507"/>
    </source>
</evidence>
<dbReference type="InterPro" id="IPR002711">
    <property type="entry name" value="HNH"/>
</dbReference>
<reference evidence="3" key="1">
    <citation type="submission" date="2020-05" db="EMBL/GenBank/DDBJ databases">
        <authorList>
            <person name="Chiriac C."/>
            <person name="Salcher M."/>
            <person name="Ghai R."/>
            <person name="Kavagutti S V."/>
        </authorList>
    </citation>
    <scope>NUCLEOTIDE SEQUENCE</scope>
</reference>
<protein>
    <submittedName>
        <fullName evidence="3">Unannotated protein</fullName>
    </submittedName>
</protein>
<name>A0A6J6S0P6_9ZZZZ</name>
<proteinExistence type="predicted"/>
<feature type="compositionally biased region" description="Acidic residues" evidence="1">
    <location>
        <begin position="276"/>
        <end position="301"/>
    </location>
</feature>
<evidence type="ECO:0000256" key="1">
    <source>
        <dbReference type="SAM" id="MobiDB-lite"/>
    </source>
</evidence>
<dbReference type="CDD" id="cd00085">
    <property type="entry name" value="HNHc"/>
    <property type="match status" value="1"/>
</dbReference>
<dbReference type="GO" id="GO:0004519">
    <property type="term" value="F:endonuclease activity"/>
    <property type="evidence" value="ECO:0007669"/>
    <property type="project" value="InterPro"/>
</dbReference>
<sequence length="507" mass="54585">MFDYTSIMSTSPLLDAIRAAKAREDDAARELLIGVAEWADAHTTGALMPDLYGTYSHPDDDAYDAAESAWVSRFGMPGADTMLELAGAGAPEVSDFAVTELSTALGRTRESGRLLVGDVVEAKHRLPKVWARLLAGQVTAWRVRRLAQATRSLSAEAVAFVDAQIAHVIHTAGPVTVDRLVLEATARFDPESVEVAECDTRANLYFDLDLASPATSVGTASAVSADGLLDRADAEDLETAIRQIAHQLLLHGSTDTLAIRRAKALGYLARGQDTLPDTDTDTDPEATEAEATEAEATEAEATEAGATEDGRAASASERRRDRATHTRTAPRRTVILTVHLSDAALTGAPQVDPVTGKLGLNLARVENHRQLLTADAVRDWCGTPGTQVIVKPVIDLHDTVAVSSYEVPDRIATRVKLTRTTCTFPHCNRPAETADLDHTVEYSDTGPPDQTSTDNLAPLCRHDHRAKTHPSPAGKPWRVRGLSPGHWLWTSPHGHRYLVHPDGTTSL</sequence>
<organism evidence="3">
    <name type="scientific">freshwater metagenome</name>
    <dbReference type="NCBI Taxonomy" id="449393"/>
    <lineage>
        <taxon>unclassified sequences</taxon>
        <taxon>metagenomes</taxon>
        <taxon>ecological metagenomes</taxon>
    </lineage>
</organism>
<feature type="region of interest" description="Disordered" evidence="1">
    <location>
        <begin position="272"/>
        <end position="330"/>
    </location>
</feature>
<feature type="compositionally biased region" description="Basic and acidic residues" evidence="1">
    <location>
        <begin position="308"/>
        <end position="324"/>
    </location>
</feature>
<dbReference type="InterPro" id="IPR003615">
    <property type="entry name" value="HNH_nuc"/>
</dbReference>
<dbReference type="EMBL" id="CAEZYQ010000002">
    <property type="protein sequence ID" value="CAB4728265.1"/>
    <property type="molecule type" value="Genomic_DNA"/>
</dbReference>
<dbReference type="Pfam" id="PF01844">
    <property type="entry name" value="HNH"/>
    <property type="match status" value="1"/>
</dbReference>
<accession>A0A6J6S0P6</accession>
<gene>
    <name evidence="3" type="ORF">UFOPK2761_00311</name>
</gene>